<reference evidence="3" key="1">
    <citation type="submission" date="2022-12" db="EMBL/GenBank/DDBJ databases">
        <authorList>
            <person name="Petersen C."/>
        </authorList>
    </citation>
    <scope>NUCLEOTIDE SEQUENCE</scope>
    <source>
        <strain evidence="3">IBT 15544</strain>
    </source>
</reference>
<organism evidence="3 4">
    <name type="scientific">Penicillium cinerascens</name>
    <dbReference type="NCBI Taxonomy" id="70096"/>
    <lineage>
        <taxon>Eukaryota</taxon>
        <taxon>Fungi</taxon>
        <taxon>Dikarya</taxon>
        <taxon>Ascomycota</taxon>
        <taxon>Pezizomycotina</taxon>
        <taxon>Eurotiomycetes</taxon>
        <taxon>Eurotiomycetidae</taxon>
        <taxon>Eurotiales</taxon>
        <taxon>Aspergillaceae</taxon>
        <taxon>Penicillium</taxon>
    </lineage>
</organism>
<feature type="domain" description="GRHL1/CP2 C-terminal" evidence="2">
    <location>
        <begin position="191"/>
        <end position="259"/>
    </location>
</feature>
<proteinExistence type="predicted"/>
<evidence type="ECO:0000259" key="2">
    <source>
        <dbReference type="Pfam" id="PF25416"/>
    </source>
</evidence>
<dbReference type="OrthoDB" id="10480126at2759"/>
<dbReference type="EMBL" id="JAPQKR010000005">
    <property type="protein sequence ID" value="KAJ5215493.1"/>
    <property type="molecule type" value="Genomic_DNA"/>
</dbReference>
<keyword evidence="4" id="KW-1185">Reference proteome</keyword>
<dbReference type="InterPro" id="IPR057520">
    <property type="entry name" value="GRHL1/CP2_C"/>
</dbReference>
<dbReference type="GeneID" id="83176263"/>
<feature type="region of interest" description="Disordered" evidence="1">
    <location>
        <begin position="66"/>
        <end position="85"/>
    </location>
</feature>
<evidence type="ECO:0000313" key="4">
    <source>
        <dbReference type="Proteomes" id="UP001150904"/>
    </source>
</evidence>
<comment type="caution">
    <text evidence="3">The sequence shown here is derived from an EMBL/GenBank/DDBJ whole genome shotgun (WGS) entry which is preliminary data.</text>
</comment>
<feature type="compositionally biased region" description="Low complexity" evidence="1">
    <location>
        <begin position="72"/>
        <end position="83"/>
    </location>
</feature>
<protein>
    <submittedName>
        <fullName evidence="3">Grainyhead-like protein</fullName>
    </submittedName>
</protein>
<name>A0A9W9TAD6_9EURO</name>
<gene>
    <name evidence="3" type="ORF">N7498_001900</name>
</gene>
<evidence type="ECO:0000256" key="1">
    <source>
        <dbReference type="SAM" id="MobiDB-lite"/>
    </source>
</evidence>
<dbReference type="Proteomes" id="UP001150904">
    <property type="component" value="Unassembled WGS sequence"/>
</dbReference>
<dbReference type="RefSeq" id="XP_058311306.1">
    <property type="nucleotide sequence ID" value="XM_058448962.1"/>
</dbReference>
<dbReference type="Pfam" id="PF25416">
    <property type="entry name" value="GRHL1_C"/>
    <property type="match status" value="1"/>
</dbReference>
<sequence>MERRQEYAHEVDHFGFDPVPPIARTKVRKKEKNSTCDPDTLECLNLSYEVATKLSLKDVAPHSEPKLHIRQGSFPGNSPGSSFELPDKGNTWLSAQFSQKYADHFQPTKFAFPTLSNEKFPIINDGLNERHLERGTDLDLQDLDLTPTAESTQMTWAQEGALLTLETASKPQQLPLCIYFRLHKDEGYYGDDDIFRAVYLQERTAEMFVRGVCAKFPIDVTCVREVLFLDSNGIINRTDDEILQELPNEQTLDIEFVPVHAGFTSTSSAVSDVKMRVHL</sequence>
<reference evidence="3" key="2">
    <citation type="journal article" date="2023" name="IMA Fungus">
        <title>Comparative genomic study of the Penicillium genus elucidates a diverse pangenome and 15 lateral gene transfer events.</title>
        <authorList>
            <person name="Petersen C."/>
            <person name="Sorensen T."/>
            <person name="Nielsen M.R."/>
            <person name="Sondergaard T.E."/>
            <person name="Sorensen J.L."/>
            <person name="Fitzpatrick D.A."/>
            <person name="Frisvad J.C."/>
            <person name="Nielsen K.L."/>
        </authorList>
    </citation>
    <scope>NUCLEOTIDE SEQUENCE</scope>
    <source>
        <strain evidence="3">IBT 15544</strain>
    </source>
</reference>
<evidence type="ECO:0000313" key="3">
    <source>
        <dbReference type="EMBL" id="KAJ5215493.1"/>
    </source>
</evidence>
<dbReference type="AlphaFoldDB" id="A0A9W9TAD6"/>
<accession>A0A9W9TAD6</accession>